<gene>
    <name evidence="2" type="ORF">HA052_26650</name>
</gene>
<evidence type="ECO:0000313" key="3">
    <source>
        <dbReference type="Proteomes" id="UP001515641"/>
    </source>
</evidence>
<reference evidence="2 3" key="1">
    <citation type="submission" date="2020-03" db="EMBL/GenBank/DDBJ databases">
        <title>Draft genome sequence of environmentally isolated cultures.</title>
        <authorList>
            <person name="Wilson H.S."/>
            <person name="De Leon M.E."/>
        </authorList>
    </citation>
    <scope>NUCLEOTIDE SEQUENCE [LARGE SCALE GENOMIC DNA]</scope>
    <source>
        <strain evidence="2 3">HSC-31F16</strain>
    </source>
</reference>
<keyword evidence="1" id="KW-0472">Membrane</keyword>
<evidence type="ECO:0000313" key="2">
    <source>
        <dbReference type="EMBL" id="NHR08772.1"/>
    </source>
</evidence>
<accession>A0ABX0LH11</accession>
<keyword evidence="1" id="KW-1133">Transmembrane helix</keyword>
<feature type="transmembrane region" description="Helical" evidence="1">
    <location>
        <begin position="125"/>
        <end position="150"/>
    </location>
</feature>
<keyword evidence="3" id="KW-1185">Reference proteome</keyword>
<proteinExistence type="predicted"/>
<feature type="transmembrane region" description="Helical" evidence="1">
    <location>
        <begin position="20"/>
        <end position="44"/>
    </location>
</feature>
<comment type="caution">
    <text evidence="2">The sequence shown here is derived from an EMBL/GenBank/DDBJ whole genome shotgun (WGS) entry which is preliminary data.</text>
</comment>
<sequence length="162" mass="18149">MLDRCFGVIKVSLNVFMRHFFKVMFFLNFVLTGVGGFFVFHYGGGVCLGQYGATSAIVYSSAMILSFNVLMCIFYFSFFKVAARLPLGRVGVIHLLVAMLITVVVASPFFKGVIDCPAKLMQHNFAVIFIVFVILEQAFLFCFFATMVAFSCVMRRGKYGDL</sequence>
<protein>
    <submittedName>
        <fullName evidence="2">Uncharacterized protein</fullName>
    </submittedName>
</protein>
<organism evidence="2 3">
    <name type="scientific">Chromobacterium fluminis</name>
    <dbReference type="NCBI Taxonomy" id="3044269"/>
    <lineage>
        <taxon>Bacteria</taxon>
        <taxon>Pseudomonadati</taxon>
        <taxon>Pseudomonadota</taxon>
        <taxon>Betaproteobacteria</taxon>
        <taxon>Neisseriales</taxon>
        <taxon>Chromobacteriaceae</taxon>
        <taxon>Chromobacterium</taxon>
    </lineage>
</organism>
<feature type="transmembrane region" description="Helical" evidence="1">
    <location>
        <begin position="90"/>
        <end position="110"/>
    </location>
</feature>
<feature type="transmembrane region" description="Helical" evidence="1">
    <location>
        <begin position="56"/>
        <end position="78"/>
    </location>
</feature>
<evidence type="ECO:0000256" key="1">
    <source>
        <dbReference type="SAM" id="Phobius"/>
    </source>
</evidence>
<keyword evidence="1" id="KW-0812">Transmembrane</keyword>
<dbReference type="Proteomes" id="UP001515641">
    <property type="component" value="Unassembled WGS sequence"/>
</dbReference>
<dbReference type="RefSeq" id="WP_166454369.1">
    <property type="nucleotide sequence ID" value="NZ_JAAOMA010000093.1"/>
</dbReference>
<name>A0ABX0LH11_9NEIS</name>
<dbReference type="EMBL" id="JAAOMA010000093">
    <property type="protein sequence ID" value="NHR08772.1"/>
    <property type="molecule type" value="Genomic_DNA"/>
</dbReference>